<gene>
    <name evidence="2" type="ORF">TIFTF001_038124</name>
</gene>
<keyword evidence="3" id="KW-1185">Reference proteome</keyword>
<protein>
    <submittedName>
        <fullName evidence="2">Uncharacterized protein</fullName>
    </submittedName>
</protein>
<name>A0AA88E777_FICCA</name>
<proteinExistence type="predicted"/>
<evidence type="ECO:0000313" key="2">
    <source>
        <dbReference type="EMBL" id="GMN69071.1"/>
    </source>
</evidence>
<evidence type="ECO:0000313" key="3">
    <source>
        <dbReference type="Proteomes" id="UP001187192"/>
    </source>
</evidence>
<dbReference type="Gramene" id="FCD_00017727-RA">
    <property type="protein sequence ID" value="FCD_00017727-RA:cds"/>
    <property type="gene ID" value="FCD_00017727"/>
</dbReference>
<reference evidence="2" key="1">
    <citation type="submission" date="2023-07" db="EMBL/GenBank/DDBJ databases">
        <title>draft genome sequence of fig (Ficus carica).</title>
        <authorList>
            <person name="Takahashi T."/>
            <person name="Nishimura K."/>
        </authorList>
    </citation>
    <scope>NUCLEOTIDE SEQUENCE</scope>
</reference>
<comment type="caution">
    <text evidence="2">The sequence shown here is derived from an EMBL/GenBank/DDBJ whole genome shotgun (WGS) entry which is preliminary data.</text>
</comment>
<dbReference type="AlphaFoldDB" id="A0AA88E777"/>
<feature type="compositionally biased region" description="Low complexity" evidence="1">
    <location>
        <begin position="30"/>
        <end position="42"/>
    </location>
</feature>
<feature type="region of interest" description="Disordered" evidence="1">
    <location>
        <begin position="1"/>
        <end position="49"/>
    </location>
</feature>
<accession>A0AA88E777</accession>
<evidence type="ECO:0000256" key="1">
    <source>
        <dbReference type="SAM" id="MobiDB-lite"/>
    </source>
</evidence>
<sequence length="64" mass="6989">MCHTTRTRPQENEDPGKGSAPTPMSRCSKTTSTAISASSQQTHGRTYKARSLMTHPIMVSKLVL</sequence>
<organism evidence="2 3">
    <name type="scientific">Ficus carica</name>
    <name type="common">Common fig</name>
    <dbReference type="NCBI Taxonomy" id="3494"/>
    <lineage>
        <taxon>Eukaryota</taxon>
        <taxon>Viridiplantae</taxon>
        <taxon>Streptophyta</taxon>
        <taxon>Embryophyta</taxon>
        <taxon>Tracheophyta</taxon>
        <taxon>Spermatophyta</taxon>
        <taxon>Magnoliopsida</taxon>
        <taxon>eudicotyledons</taxon>
        <taxon>Gunneridae</taxon>
        <taxon>Pentapetalae</taxon>
        <taxon>rosids</taxon>
        <taxon>fabids</taxon>
        <taxon>Rosales</taxon>
        <taxon>Moraceae</taxon>
        <taxon>Ficeae</taxon>
        <taxon>Ficus</taxon>
    </lineage>
</organism>
<dbReference type="EMBL" id="BTGU01000764">
    <property type="protein sequence ID" value="GMN69071.1"/>
    <property type="molecule type" value="Genomic_DNA"/>
</dbReference>
<dbReference type="Proteomes" id="UP001187192">
    <property type="component" value="Unassembled WGS sequence"/>
</dbReference>